<accession>A0A081RM39</accession>
<dbReference type="InterPro" id="IPR052721">
    <property type="entry name" value="ET_Amicyanin"/>
</dbReference>
<feature type="domain" description="Blue (type 1) copper" evidence="3">
    <location>
        <begin position="98"/>
        <end position="173"/>
    </location>
</feature>
<proteinExistence type="predicted"/>
<evidence type="ECO:0000313" key="4">
    <source>
        <dbReference type="EMBL" id="KEQ56262.1"/>
    </source>
</evidence>
<dbReference type="GO" id="GO:0009055">
    <property type="term" value="F:electron transfer activity"/>
    <property type="evidence" value="ECO:0007669"/>
    <property type="project" value="InterPro"/>
</dbReference>
<sequence length="174" mass="19244">MKRSSKTMAVLVLVFAVSVVSLSVNLASAQAVPEWVKNTALWYGEGIVSEGEFLNMIKFLIENEVIVIDNIKEPAPQVVDAQVVIPNGNFDVTGAGFYSPLNLEVPVGTTVTWVNDDSVPHNIQSIDKTGKVIQLFNSPPLNTGDRFEYTFEEEGVYKYYCSFHPWRVGLVTVS</sequence>
<dbReference type="InterPro" id="IPR000923">
    <property type="entry name" value="BlueCu_1"/>
</dbReference>
<dbReference type="AlphaFoldDB" id="A0A081RM39"/>
<keyword evidence="1" id="KW-0479">Metal-binding</keyword>
<dbReference type="Proteomes" id="UP000028059">
    <property type="component" value="Unassembled WGS sequence"/>
</dbReference>
<dbReference type="Gene3D" id="2.60.40.420">
    <property type="entry name" value="Cupredoxins - blue copper proteins"/>
    <property type="match status" value="1"/>
</dbReference>
<evidence type="ECO:0000256" key="2">
    <source>
        <dbReference type="ARBA" id="ARBA00023008"/>
    </source>
</evidence>
<keyword evidence="2" id="KW-0186">Copper</keyword>
<dbReference type="EMBL" id="JOKN01000025">
    <property type="protein sequence ID" value="KEQ56262.1"/>
    <property type="molecule type" value="Genomic_DNA"/>
</dbReference>
<organism evidence="4 5">
    <name type="scientific">Marine Group I thaumarchaeote SCGC AAA799-N04</name>
    <dbReference type="NCBI Taxonomy" id="1502293"/>
    <lineage>
        <taxon>Archaea</taxon>
        <taxon>Nitrososphaerota</taxon>
        <taxon>Marine Group I</taxon>
    </lineage>
</organism>
<dbReference type="PANTHER" id="PTHR36507">
    <property type="entry name" value="BLL1555 PROTEIN"/>
    <property type="match status" value="1"/>
</dbReference>
<keyword evidence="5" id="KW-1185">Reference proteome</keyword>
<dbReference type="SUPFAM" id="SSF49503">
    <property type="entry name" value="Cupredoxins"/>
    <property type="match status" value="1"/>
</dbReference>
<dbReference type="PANTHER" id="PTHR36507:SF1">
    <property type="entry name" value="BLL1555 PROTEIN"/>
    <property type="match status" value="1"/>
</dbReference>
<protein>
    <submittedName>
        <fullName evidence="4">Plastocyanin protein</fullName>
        <ecNumber evidence="4">1.7.2.1</ecNumber>
    </submittedName>
</protein>
<evidence type="ECO:0000259" key="3">
    <source>
        <dbReference type="Pfam" id="PF00127"/>
    </source>
</evidence>
<dbReference type="PATRIC" id="fig|1502293.3.peg.1209"/>
<comment type="caution">
    <text evidence="4">The sequence shown here is derived from an EMBL/GenBank/DDBJ whole genome shotgun (WGS) entry which is preliminary data.</text>
</comment>
<dbReference type="GO" id="GO:0005507">
    <property type="term" value="F:copper ion binding"/>
    <property type="evidence" value="ECO:0007669"/>
    <property type="project" value="InterPro"/>
</dbReference>
<gene>
    <name evidence="4" type="ORF">AAA799N04_01309</name>
</gene>
<reference evidence="4 5" key="1">
    <citation type="submission" date="2014-06" db="EMBL/GenBank/DDBJ databases">
        <authorList>
            <person name="Ngugi D.K."/>
            <person name="Blom J."/>
            <person name="Alam I."/>
            <person name="Rashid M."/>
            <person name="Ba Alawi W."/>
            <person name="Zhang G."/>
            <person name="Hikmawan T."/>
            <person name="Guan Y."/>
            <person name="Antunes A."/>
            <person name="Siam R."/>
            <person name="ElDorry H."/>
            <person name="Bajic V."/>
            <person name="Stingl U."/>
        </authorList>
    </citation>
    <scope>NUCLEOTIDE SEQUENCE [LARGE SCALE GENOMIC DNA]</scope>
    <source>
        <strain evidence="4">SCGC AAA799-N04</strain>
    </source>
</reference>
<name>A0A081RM39_9ARCH</name>
<dbReference type="GO" id="GO:0050421">
    <property type="term" value="F:nitrite reductase (NO-forming) activity"/>
    <property type="evidence" value="ECO:0007669"/>
    <property type="project" value="UniProtKB-EC"/>
</dbReference>
<evidence type="ECO:0000256" key="1">
    <source>
        <dbReference type="ARBA" id="ARBA00022723"/>
    </source>
</evidence>
<dbReference type="EC" id="1.7.2.1" evidence="4"/>
<dbReference type="Pfam" id="PF00127">
    <property type="entry name" value="Copper-bind"/>
    <property type="match status" value="1"/>
</dbReference>
<evidence type="ECO:0000313" key="5">
    <source>
        <dbReference type="Proteomes" id="UP000028059"/>
    </source>
</evidence>
<dbReference type="InterPro" id="IPR008972">
    <property type="entry name" value="Cupredoxin"/>
</dbReference>
<keyword evidence="4" id="KW-0560">Oxidoreductase</keyword>